<reference evidence="7" key="1">
    <citation type="submission" date="2023-11" db="EMBL/GenBank/DDBJ databases">
        <title>Scrofimicrobium hongkongense sp. nov., isolated from a patient with peritonitis.</title>
        <authorList>
            <person name="Lao H.Y."/>
            <person name="Wong A.Y.P."/>
            <person name="Ng T.L."/>
            <person name="Wong R.Y.L."/>
            <person name="Yau M.C.Y."/>
            <person name="Lam J.Y.W."/>
            <person name="Siu G.K.H."/>
        </authorList>
    </citation>
    <scope>NUCLEOTIDE SEQUENCE</scope>
    <source>
        <strain evidence="7">R131</strain>
    </source>
</reference>
<dbReference type="SMART" id="SM00382">
    <property type="entry name" value="AAA"/>
    <property type="match status" value="1"/>
</dbReference>
<feature type="coiled-coil region" evidence="5">
    <location>
        <begin position="16"/>
        <end position="50"/>
    </location>
</feature>
<evidence type="ECO:0000256" key="3">
    <source>
        <dbReference type="ARBA" id="ARBA00023054"/>
    </source>
</evidence>
<protein>
    <submittedName>
        <fullName evidence="7">Proteasome ATPase</fullName>
        <ecNumber evidence="7">5.6.1.5</ecNumber>
    </submittedName>
</protein>
<dbReference type="InterPro" id="IPR003593">
    <property type="entry name" value="AAA+_ATPase"/>
</dbReference>
<evidence type="ECO:0000256" key="4">
    <source>
        <dbReference type="RuleBase" id="RU003651"/>
    </source>
</evidence>
<organism evidence="7">
    <name type="scientific">Scrofimicrobium appendicitidis</name>
    <dbReference type="NCBI Taxonomy" id="3079930"/>
    <lineage>
        <taxon>Bacteria</taxon>
        <taxon>Bacillati</taxon>
        <taxon>Actinomycetota</taxon>
        <taxon>Actinomycetes</taxon>
        <taxon>Actinomycetales</taxon>
        <taxon>Actinomycetaceae</taxon>
        <taxon>Scrofimicrobium</taxon>
    </lineage>
</organism>
<dbReference type="InterPro" id="IPR022482">
    <property type="entry name" value="Proteasome_ATPase"/>
</dbReference>
<evidence type="ECO:0000256" key="1">
    <source>
        <dbReference type="ARBA" id="ARBA00022741"/>
    </source>
</evidence>
<dbReference type="Pfam" id="PF16450">
    <property type="entry name" value="Prot_ATP_ID_OB_C"/>
    <property type="match status" value="1"/>
</dbReference>
<evidence type="ECO:0000256" key="2">
    <source>
        <dbReference type="ARBA" id="ARBA00022840"/>
    </source>
</evidence>
<proteinExistence type="inferred from homology"/>
<dbReference type="Gene3D" id="3.40.50.300">
    <property type="entry name" value="P-loop containing nucleotide triphosphate hydrolases"/>
    <property type="match status" value="1"/>
</dbReference>
<evidence type="ECO:0000256" key="5">
    <source>
        <dbReference type="SAM" id="Coils"/>
    </source>
</evidence>
<dbReference type="PANTHER" id="PTHR23077:SF144">
    <property type="entry name" value="PROTEASOME-ASSOCIATED ATPASE"/>
    <property type="match status" value="1"/>
</dbReference>
<dbReference type="Gene3D" id="2.40.50.140">
    <property type="entry name" value="Nucleic acid-binding proteins"/>
    <property type="match status" value="2"/>
</dbReference>
<keyword evidence="3 5" id="KW-0175">Coiled coil</keyword>
<dbReference type="RefSeq" id="WP_350257476.1">
    <property type="nucleotide sequence ID" value="NZ_CP138335.1"/>
</dbReference>
<dbReference type="InterPro" id="IPR003959">
    <property type="entry name" value="ATPase_AAA_core"/>
</dbReference>
<dbReference type="Gene3D" id="1.10.8.60">
    <property type="match status" value="1"/>
</dbReference>
<dbReference type="Pfam" id="PF00004">
    <property type="entry name" value="AAA"/>
    <property type="match status" value="1"/>
</dbReference>
<feature type="domain" description="AAA+ ATPase" evidence="6">
    <location>
        <begin position="221"/>
        <end position="369"/>
    </location>
</feature>
<dbReference type="GO" id="GO:0036402">
    <property type="term" value="F:proteasome-activating activity"/>
    <property type="evidence" value="ECO:0007669"/>
    <property type="project" value="UniProtKB-EC"/>
</dbReference>
<gene>
    <name evidence="7" type="primary">arc</name>
    <name evidence="7" type="ORF">SAC06_06350</name>
</gene>
<dbReference type="AlphaFoldDB" id="A0AAU7V4B4"/>
<keyword evidence="1 4" id="KW-0547">Nucleotide-binding</keyword>
<dbReference type="EMBL" id="CP138335">
    <property type="protein sequence ID" value="XBW07270.1"/>
    <property type="molecule type" value="Genomic_DNA"/>
</dbReference>
<dbReference type="EC" id="5.6.1.5" evidence="7"/>
<keyword evidence="7" id="KW-0413">Isomerase</keyword>
<accession>A0AAU7V4B4</accession>
<dbReference type="NCBIfam" id="TIGR03689">
    <property type="entry name" value="pup_AAA"/>
    <property type="match status" value="1"/>
</dbReference>
<dbReference type="Pfam" id="PF17758">
    <property type="entry name" value="Prot_ATP_ID_OB_N"/>
    <property type="match status" value="1"/>
</dbReference>
<comment type="similarity">
    <text evidence="4">Belongs to the AAA ATPase family.</text>
</comment>
<dbReference type="InterPro" id="IPR041626">
    <property type="entry name" value="Prot_ATP_ID_OB_N"/>
</dbReference>
<dbReference type="InterPro" id="IPR003960">
    <property type="entry name" value="ATPase_AAA_CS"/>
</dbReference>
<dbReference type="InterPro" id="IPR012340">
    <property type="entry name" value="NA-bd_OB-fold"/>
</dbReference>
<keyword evidence="2 4" id="KW-0067">ATP-binding</keyword>
<dbReference type="FunFam" id="3.40.50.300:FF:001025">
    <property type="entry name" value="ATPase family, AAA domain-containing 2B"/>
    <property type="match status" value="1"/>
</dbReference>
<dbReference type="InterPro" id="IPR032501">
    <property type="entry name" value="Prot_ATP_ID_OB_2nd"/>
</dbReference>
<sequence>MSEMTPDTVSQLRLSVAGLEEKNHRLSKALVVARDQIEGLQEQLERIHRAPATWATFIEAFPEKEELEVYHAGRLMRVTSAPSLRLDDLSPGQLVRISDQMVAVAPGEFPRTGSLGSVLELHGTDRVLVSIDTGQEHVLRLAGTLRHGGVKPGDTLAVDLRSGFAYERLVRSHIEQLFTPEKPDVSYADIGGLDAQIEMVRDAIELPFQYPEKYRAFGLRPPRGILLYGPPGTGKTLIAKAVAASLGGPEAEQETYFISIKGPELLNKYVGETERLIRAIFGRARALASQDVPVVIFFDEIEALFRTRGSGVSSDVETMIVPQLLAEMDGVESLDNVVVIGASNRPDMIDPAVLRPGRLDVRVRIDRPTRRQARDIFSKYLTPDLPLDPELVSRAGSPEAAAKAMIEAALDRLYTQDETTLLFDMHLADGKVRQVYLSDLVSGAMIAGTVERAKKRAIKDSLEGGAQGLTTAHVLAGVDEEVQESADLAATTTPDEWARTVGLRAEEVVRIDTRRNQ</sequence>
<dbReference type="PROSITE" id="PS00674">
    <property type="entry name" value="AAA"/>
    <property type="match status" value="1"/>
</dbReference>
<dbReference type="InterPro" id="IPR050168">
    <property type="entry name" value="AAA_ATPase_domain"/>
</dbReference>
<dbReference type="KEGG" id="sapp:SAC06_06350"/>
<evidence type="ECO:0000259" key="6">
    <source>
        <dbReference type="SMART" id="SM00382"/>
    </source>
</evidence>
<dbReference type="GO" id="GO:0019941">
    <property type="term" value="P:modification-dependent protein catabolic process"/>
    <property type="evidence" value="ECO:0007669"/>
    <property type="project" value="InterPro"/>
</dbReference>
<dbReference type="SUPFAM" id="SSF52540">
    <property type="entry name" value="P-loop containing nucleoside triphosphate hydrolases"/>
    <property type="match status" value="1"/>
</dbReference>
<keyword evidence="7" id="KW-0647">Proteasome</keyword>
<dbReference type="GO" id="GO:0016887">
    <property type="term" value="F:ATP hydrolysis activity"/>
    <property type="evidence" value="ECO:0007669"/>
    <property type="project" value="InterPro"/>
</dbReference>
<dbReference type="InterPro" id="IPR027417">
    <property type="entry name" value="P-loop_NTPase"/>
</dbReference>
<evidence type="ECO:0000313" key="7">
    <source>
        <dbReference type="EMBL" id="XBW07270.1"/>
    </source>
</evidence>
<dbReference type="GO" id="GO:0000502">
    <property type="term" value="C:proteasome complex"/>
    <property type="evidence" value="ECO:0007669"/>
    <property type="project" value="UniProtKB-KW"/>
</dbReference>
<dbReference type="Gene3D" id="1.20.5.170">
    <property type="match status" value="1"/>
</dbReference>
<dbReference type="GO" id="GO:0005524">
    <property type="term" value="F:ATP binding"/>
    <property type="evidence" value="ECO:0007669"/>
    <property type="project" value="UniProtKB-KW"/>
</dbReference>
<dbReference type="PANTHER" id="PTHR23077">
    <property type="entry name" value="AAA-FAMILY ATPASE"/>
    <property type="match status" value="1"/>
</dbReference>
<name>A0AAU7V4B4_9ACTO</name>